<keyword evidence="3" id="KW-1185">Reference proteome</keyword>
<organism evidence="2 3">
    <name type="scientific">Pleurodeles waltl</name>
    <name type="common">Iberian ribbed newt</name>
    <dbReference type="NCBI Taxonomy" id="8319"/>
    <lineage>
        <taxon>Eukaryota</taxon>
        <taxon>Metazoa</taxon>
        <taxon>Chordata</taxon>
        <taxon>Craniata</taxon>
        <taxon>Vertebrata</taxon>
        <taxon>Euteleostomi</taxon>
        <taxon>Amphibia</taxon>
        <taxon>Batrachia</taxon>
        <taxon>Caudata</taxon>
        <taxon>Salamandroidea</taxon>
        <taxon>Salamandridae</taxon>
        <taxon>Pleurodelinae</taxon>
        <taxon>Pleurodeles</taxon>
    </lineage>
</organism>
<evidence type="ECO:0000313" key="3">
    <source>
        <dbReference type="Proteomes" id="UP001066276"/>
    </source>
</evidence>
<dbReference type="EMBL" id="JANPWB010000012">
    <property type="protein sequence ID" value="KAJ1113173.1"/>
    <property type="molecule type" value="Genomic_DNA"/>
</dbReference>
<feature type="region of interest" description="Disordered" evidence="1">
    <location>
        <begin position="66"/>
        <end position="100"/>
    </location>
</feature>
<evidence type="ECO:0000256" key="1">
    <source>
        <dbReference type="SAM" id="MobiDB-lite"/>
    </source>
</evidence>
<dbReference type="Proteomes" id="UP001066276">
    <property type="component" value="Chromosome 8"/>
</dbReference>
<name>A0AAV7NJ08_PLEWA</name>
<evidence type="ECO:0000313" key="2">
    <source>
        <dbReference type="EMBL" id="KAJ1113173.1"/>
    </source>
</evidence>
<dbReference type="AlphaFoldDB" id="A0AAV7NJ08"/>
<reference evidence="2" key="1">
    <citation type="journal article" date="2022" name="bioRxiv">
        <title>Sequencing and chromosome-scale assembly of the giantPleurodeles waltlgenome.</title>
        <authorList>
            <person name="Brown T."/>
            <person name="Elewa A."/>
            <person name="Iarovenko S."/>
            <person name="Subramanian E."/>
            <person name="Araus A.J."/>
            <person name="Petzold A."/>
            <person name="Susuki M."/>
            <person name="Suzuki K.-i.T."/>
            <person name="Hayashi T."/>
            <person name="Toyoda A."/>
            <person name="Oliveira C."/>
            <person name="Osipova E."/>
            <person name="Leigh N.D."/>
            <person name="Simon A."/>
            <person name="Yun M.H."/>
        </authorList>
    </citation>
    <scope>NUCLEOTIDE SEQUENCE</scope>
    <source>
        <strain evidence="2">20211129_DDA</strain>
        <tissue evidence="2">Liver</tissue>
    </source>
</reference>
<sequence length="100" mass="10765">MPRYELALILKAMQRVRPFPSLCLCPPQAAPARGQLSAAARGKCRAGARREKGCVRPRARWKREAKEDSRCLEGVASAPGKGSPRGVQTAQGEVANPQAL</sequence>
<comment type="caution">
    <text evidence="2">The sequence shown here is derived from an EMBL/GenBank/DDBJ whole genome shotgun (WGS) entry which is preliminary data.</text>
</comment>
<protein>
    <submittedName>
        <fullName evidence="2">Uncharacterized protein</fullName>
    </submittedName>
</protein>
<proteinExistence type="predicted"/>
<accession>A0AAV7NJ08</accession>
<gene>
    <name evidence="2" type="ORF">NDU88_001428</name>
</gene>